<reference evidence="3 4" key="1">
    <citation type="journal article" date="2021" name="Comput. Struct. Biotechnol. J.">
        <title>De novo genome assembly of the potent medicinal plant Rehmannia glutinosa using nanopore technology.</title>
        <authorList>
            <person name="Ma L."/>
            <person name="Dong C."/>
            <person name="Song C."/>
            <person name="Wang X."/>
            <person name="Zheng X."/>
            <person name="Niu Y."/>
            <person name="Chen S."/>
            <person name="Feng W."/>
        </authorList>
    </citation>
    <scope>NUCLEOTIDE SEQUENCE [LARGE SCALE GENOMIC DNA]</scope>
    <source>
        <strain evidence="3">DH-2019</strain>
    </source>
</reference>
<evidence type="ECO:0008006" key="5">
    <source>
        <dbReference type="Google" id="ProtNLM"/>
    </source>
</evidence>
<protein>
    <recommendedName>
        <fullName evidence="5">Coiled-coil domain-containing protein</fullName>
    </recommendedName>
</protein>
<feature type="compositionally biased region" description="Polar residues" evidence="2">
    <location>
        <begin position="133"/>
        <end position="154"/>
    </location>
</feature>
<organism evidence="3 4">
    <name type="scientific">Rehmannia glutinosa</name>
    <name type="common">Chinese foxglove</name>
    <dbReference type="NCBI Taxonomy" id="99300"/>
    <lineage>
        <taxon>Eukaryota</taxon>
        <taxon>Viridiplantae</taxon>
        <taxon>Streptophyta</taxon>
        <taxon>Embryophyta</taxon>
        <taxon>Tracheophyta</taxon>
        <taxon>Spermatophyta</taxon>
        <taxon>Magnoliopsida</taxon>
        <taxon>eudicotyledons</taxon>
        <taxon>Gunneridae</taxon>
        <taxon>Pentapetalae</taxon>
        <taxon>asterids</taxon>
        <taxon>lamiids</taxon>
        <taxon>Lamiales</taxon>
        <taxon>Orobanchaceae</taxon>
        <taxon>Rehmannieae</taxon>
        <taxon>Rehmannia</taxon>
    </lineage>
</organism>
<feature type="compositionally biased region" description="Low complexity" evidence="2">
    <location>
        <begin position="106"/>
        <end position="121"/>
    </location>
</feature>
<feature type="compositionally biased region" description="Polar residues" evidence="2">
    <location>
        <begin position="11"/>
        <end position="27"/>
    </location>
</feature>
<evidence type="ECO:0000313" key="4">
    <source>
        <dbReference type="Proteomes" id="UP001318860"/>
    </source>
</evidence>
<comment type="caution">
    <text evidence="3">The sequence shown here is derived from an EMBL/GenBank/DDBJ whole genome shotgun (WGS) entry which is preliminary data.</text>
</comment>
<proteinExistence type="predicted"/>
<evidence type="ECO:0000256" key="1">
    <source>
        <dbReference type="SAM" id="Coils"/>
    </source>
</evidence>
<dbReference type="InterPro" id="IPR040321">
    <property type="entry name" value="SCD2-like"/>
</dbReference>
<keyword evidence="4" id="KW-1185">Reference proteome</keyword>
<feature type="compositionally biased region" description="Polar residues" evidence="2">
    <location>
        <begin position="95"/>
        <end position="105"/>
    </location>
</feature>
<feature type="coiled-coil region" evidence="1">
    <location>
        <begin position="255"/>
        <end position="296"/>
    </location>
</feature>
<feature type="coiled-coil region" evidence="1">
    <location>
        <begin position="386"/>
        <end position="413"/>
    </location>
</feature>
<name>A0ABR0VA40_REHGL</name>
<dbReference type="Proteomes" id="UP001318860">
    <property type="component" value="Unassembled WGS sequence"/>
</dbReference>
<keyword evidence="1" id="KW-0175">Coiled coil</keyword>
<accession>A0ABR0VA40</accession>
<evidence type="ECO:0000256" key="2">
    <source>
        <dbReference type="SAM" id="MobiDB-lite"/>
    </source>
</evidence>
<feature type="compositionally biased region" description="Pro residues" evidence="2">
    <location>
        <begin position="122"/>
        <end position="132"/>
    </location>
</feature>
<sequence length="668" mass="74445">MASPLHRHTRSGSTGISSMRKPQNTKAAAQRLAQVMAHQPADDEEEEDDLLYGYDSAVPTAGIGLAGGRHSRNRSPLSVRKSVEQPPSARPTSVARPSSMSNSADQQQPLSARSPSLLRPSPAKPVEPPPPSRHSSMADRSSQPIDSAEESQPPSARANDAGRSPSHISSTEQPSSARFSSVGRPNLRVKTVSMVPPSVPLSIKPSVSGIPADSQPDKSRDKRLSLDFGTFKYKEPSGQQSSSALQDEASSDLQLDMLQEENDSLLEKLRLAEERCEEAESRTRQLEKQIASLGEGVSLESRLLSRQVMVFGILLLNIVGSGSEFFLDMLTSAGRKQNFRNERWMHYLPIVSISQNALQLCIERFFSLQAALKVAAETYGGSGDEIAALRMEVETAREEATSALDQLHDVEREVKSLRTMTQRMILTQEEMEEVVLKRCWLARCWSLCVRYGIHADIAGARHEYWSSLASRPVEVILAAGRKAKDENSSINNDLEEREKVLEAKDEILDKPNVESMLMVEKGLRELNSLKVEEAIAISMAQKRRPSLVKSSLTDELNLPIDGHNFPEAFELSPEESEDVLLKQAWLMYFWRRAKNQGLELDVAEERLHVWINQGNRPPTSHDAVDVERGMMELRKLGVETKLWEESRRLIDPDSTQKTLLETEYNILA</sequence>
<feature type="compositionally biased region" description="Basic residues" evidence="2">
    <location>
        <begin position="1"/>
        <end position="10"/>
    </location>
</feature>
<dbReference type="PANTHER" id="PTHR31762">
    <property type="entry name" value="FAS-BINDING FACTOR-LIKE PROTEIN"/>
    <property type="match status" value="1"/>
</dbReference>
<evidence type="ECO:0000313" key="3">
    <source>
        <dbReference type="EMBL" id="KAK6132092.1"/>
    </source>
</evidence>
<gene>
    <name evidence="3" type="ORF">DH2020_034158</name>
</gene>
<dbReference type="EMBL" id="JABTTQ020001283">
    <property type="protein sequence ID" value="KAK6132092.1"/>
    <property type="molecule type" value="Genomic_DNA"/>
</dbReference>
<feature type="region of interest" description="Disordered" evidence="2">
    <location>
        <begin position="1"/>
        <end position="222"/>
    </location>
</feature>
<feature type="compositionally biased region" description="Polar residues" evidence="2">
    <location>
        <begin position="166"/>
        <end position="179"/>
    </location>
</feature>
<dbReference type="PANTHER" id="PTHR31762:SF10">
    <property type="entry name" value="FAS-BINDING FACTOR-LIKE PROTEIN"/>
    <property type="match status" value="1"/>
</dbReference>